<dbReference type="InterPro" id="IPR041228">
    <property type="entry name" value="Dynein_C"/>
</dbReference>
<dbReference type="InParanoid" id="A7RYH8"/>
<dbReference type="GO" id="GO:0051959">
    <property type="term" value="F:dynein light intermediate chain binding"/>
    <property type="evidence" value="ECO:0007669"/>
    <property type="project" value="InterPro"/>
</dbReference>
<dbReference type="InterPro" id="IPR004273">
    <property type="entry name" value="Dynein_heavy_D6_P-loop"/>
</dbReference>
<dbReference type="Pfam" id="PF03028">
    <property type="entry name" value="Dynein_heavy"/>
    <property type="match status" value="1"/>
</dbReference>
<dbReference type="FunFam" id="1.10.8.720:FF:000015">
    <property type="entry name" value="Dynein heavy chain 5, axonemal"/>
    <property type="match status" value="1"/>
</dbReference>
<evidence type="ECO:0000313" key="4">
    <source>
        <dbReference type="Proteomes" id="UP000001593"/>
    </source>
</evidence>
<dbReference type="EMBL" id="DS469553">
    <property type="protein sequence ID" value="EDO43523.1"/>
    <property type="molecule type" value="Genomic_DNA"/>
</dbReference>
<dbReference type="GO" id="GO:0030286">
    <property type="term" value="C:dynein complex"/>
    <property type="evidence" value="ECO:0007669"/>
    <property type="project" value="InterPro"/>
</dbReference>
<gene>
    <name evidence="3" type="ORF">NEMVEDRAFT_v1g241568</name>
</gene>
<dbReference type="PANTHER" id="PTHR45703:SF8">
    <property type="entry name" value="DYNEINS HEAVY CHAIN"/>
    <property type="match status" value="1"/>
</dbReference>
<dbReference type="InterPro" id="IPR026983">
    <property type="entry name" value="DHC"/>
</dbReference>
<dbReference type="InterPro" id="IPR042219">
    <property type="entry name" value="AAA_lid_11_sf"/>
</dbReference>
<reference evidence="3 4" key="1">
    <citation type="journal article" date="2007" name="Science">
        <title>Sea anemone genome reveals ancestral eumetazoan gene repertoire and genomic organization.</title>
        <authorList>
            <person name="Putnam N.H."/>
            <person name="Srivastava M."/>
            <person name="Hellsten U."/>
            <person name="Dirks B."/>
            <person name="Chapman J."/>
            <person name="Salamov A."/>
            <person name="Terry A."/>
            <person name="Shapiro H."/>
            <person name="Lindquist E."/>
            <person name="Kapitonov V.V."/>
            <person name="Jurka J."/>
            <person name="Genikhovich G."/>
            <person name="Grigoriev I.V."/>
            <person name="Lucas S.M."/>
            <person name="Steele R.E."/>
            <person name="Finnerty J.R."/>
            <person name="Technau U."/>
            <person name="Martindale M.Q."/>
            <person name="Rokhsar D.S."/>
        </authorList>
    </citation>
    <scope>NUCLEOTIDE SEQUENCE [LARGE SCALE GENOMIC DNA]</scope>
    <source>
        <strain evidence="4">CH2 X CH6</strain>
    </source>
</reference>
<dbReference type="Proteomes" id="UP000001593">
    <property type="component" value="Unassembled WGS sequence"/>
</dbReference>
<sequence>MLGEDHTDFTTQEIEILLDKAPASGVSLSDWDPTLVPPSWVPYPVWQSILALSTLNGPLDGVCVHIAANSTEWRSWFEPAMRAAVTESLDSLIEREPPSFESMLSAFITSIPVFILIPEHHSFSSPHSVRPVETILQLAQSQKVSCRHIAVGYGQEELIDVALATAIRTDCWLIIDKLHLASRQLLDHLYNRLLRLHLQAESARSPSQWRIFLVSEPCPQMPVFLLLFSHQISWDAVHRQHKYQYLSAGELDIRDTIAQTLQSVPRSYWDKARDQSPAVRTGLFSLCVIHSLLLLRQQCGTRALSGHYPFELADLLSGFDLILGKAFSSDSSGSLKFDGGAIAQSVYSGKIVNEWDQRYVKTIANLILKSTGSSVTLGPLSVPVPPVNMDPSEYGSWFQEKTSAESWAEQTTAALSLDGSVTRERGEASSTQFLSNLRSLLITCMEQPKIKTLERTTQTASNLSGPSLTPPVPQCVVSGPASGPSLSSLRTAMDMCLDKLPTLLQFEVEPPPSLQTLMPRVLSQLRALSVYSETSSVATSEDKLTESLGYVLKKECEWFNCQLYHVRHDLQTLEQCVLAGSAAIPRALDDVVWALKRGQVPSSWQHPNEQPSPNSLSSWLEAFHKRHKQLSGWILEGVVPKVSDEPALGRARLKTIWLGGLANPAAIVTSLRHEKAAMSGVDYDEVSLRCSISKKYGSRDSEGEEDDGIVVSGLYLEGADYDADSEHLLLQPKSAIIPLPDMHLRAVIDSDGNSGSQEDKDAWYECPVYINRARQSCTFSLPLKSDTDPENLTVAGVAVVLDPGDIVGTWKLVPRS</sequence>
<accession>A7RYH8</accession>
<dbReference type="PhylomeDB" id="A7RYH8"/>
<dbReference type="STRING" id="45351.A7RYH8"/>
<feature type="domain" description="Dynein heavy chain C-terminal" evidence="2">
    <location>
        <begin position="520"/>
        <end position="801"/>
    </location>
</feature>
<dbReference type="GO" id="GO:0007018">
    <property type="term" value="P:microtubule-based movement"/>
    <property type="evidence" value="ECO:0007669"/>
    <property type="project" value="InterPro"/>
</dbReference>
<dbReference type="FunFam" id="3.10.490.20:FF:000004">
    <property type="entry name" value="Cytoplasmic dynein heavy chain 2"/>
    <property type="match status" value="1"/>
</dbReference>
<protein>
    <submittedName>
        <fullName evidence="3">Uncharacterized protein</fullName>
    </submittedName>
</protein>
<dbReference type="InterPro" id="IPR043160">
    <property type="entry name" value="Dynein_C_barrel"/>
</dbReference>
<keyword evidence="4" id="KW-1185">Reference proteome</keyword>
<evidence type="ECO:0000259" key="2">
    <source>
        <dbReference type="Pfam" id="PF18199"/>
    </source>
</evidence>
<dbReference type="Gene3D" id="1.20.1270.280">
    <property type="match status" value="1"/>
</dbReference>
<organism evidence="3 4">
    <name type="scientific">Nematostella vectensis</name>
    <name type="common">Starlet sea anemone</name>
    <dbReference type="NCBI Taxonomy" id="45351"/>
    <lineage>
        <taxon>Eukaryota</taxon>
        <taxon>Metazoa</taxon>
        <taxon>Cnidaria</taxon>
        <taxon>Anthozoa</taxon>
        <taxon>Hexacorallia</taxon>
        <taxon>Actiniaria</taxon>
        <taxon>Edwardsiidae</taxon>
        <taxon>Nematostella</taxon>
    </lineage>
</organism>
<dbReference type="Pfam" id="PF18199">
    <property type="entry name" value="Dynein_C"/>
    <property type="match status" value="1"/>
</dbReference>
<dbReference type="OMA" id="SIMEGCE"/>
<dbReference type="FunFam" id="1.20.1270.280:FF:000032">
    <property type="entry name" value="Predicted protein"/>
    <property type="match status" value="1"/>
</dbReference>
<feature type="domain" description="Dynein heavy chain region D6 P-loop" evidence="1">
    <location>
        <begin position="128"/>
        <end position="230"/>
    </location>
</feature>
<dbReference type="HOGENOM" id="CLU_346242_0_0_1"/>
<dbReference type="AlphaFoldDB" id="A7RYH8"/>
<dbReference type="Gene3D" id="3.40.50.300">
    <property type="entry name" value="P-loop containing nucleotide triphosphate hydrolases"/>
    <property type="match status" value="1"/>
</dbReference>
<evidence type="ECO:0000259" key="1">
    <source>
        <dbReference type="Pfam" id="PF03028"/>
    </source>
</evidence>
<dbReference type="GO" id="GO:0008569">
    <property type="term" value="F:minus-end-directed microtubule motor activity"/>
    <property type="evidence" value="ECO:0007669"/>
    <property type="project" value="InterPro"/>
</dbReference>
<name>A7RYH8_NEMVE</name>
<dbReference type="GO" id="GO:0045505">
    <property type="term" value="F:dynein intermediate chain binding"/>
    <property type="evidence" value="ECO:0007669"/>
    <property type="project" value="InterPro"/>
</dbReference>
<dbReference type="Gene3D" id="3.10.490.20">
    <property type="match status" value="1"/>
</dbReference>
<dbReference type="eggNOG" id="KOG3595">
    <property type="taxonomic scope" value="Eukaryota"/>
</dbReference>
<dbReference type="FunFam" id="3.40.50.300:FF:004558">
    <property type="entry name" value="Predicted protein"/>
    <property type="match status" value="1"/>
</dbReference>
<evidence type="ECO:0000313" key="3">
    <source>
        <dbReference type="EMBL" id="EDO43523.1"/>
    </source>
</evidence>
<dbReference type="PANTHER" id="PTHR45703">
    <property type="entry name" value="DYNEIN HEAVY CHAIN"/>
    <property type="match status" value="1"/>
</dbReference>
<dbReference type="Gene3D" id="1.10.8.720">
    <property type="entry name" value="Region D6 of dynein motor"/>
    <property type="match status" value="1"/>
</dbReference>
<dbReference type="InterPro" id="IPR027417">
    <property type="entry name" value="P-loop_NTPase"/>
</dbReference>
<proteinExistence type="predicted"/>